<evidence type="ECO:0000313" key="1">
    <source>
        <dbReference type="EMBL" id="CAF4404837.1"/>
    </source>
</evidence>
<protein>
    <submittedName>
        <fullName evidence="1">Uncharacterized protein</fullName>
    </submittedName>
</protein>
<evidence type="ECO:0000313" key="2">
    <source>
        <dbReference type="Proteomes" id="UP000663842"/>
    </source>
</evidence>
<organism evidence="1 2">
    <name type="scientific">Rotaria magnacalcarata</name>
    <dbReference type="NCBI Taxonomy" id="392030"/>
    <lineage>
        <taxon>Eukaryota</taxon>
        <taxon>Metazoa</taxon>
        <taxon>Spiralia</taxon>
        <taxon>Gnathifera</taxon>
        <taxon>Rotifera</taxon>
        <taxon>Eurotatoria</taxon>
        <taxon>Bdelloidea</taxon>
        <taxon>Philodinida</taxon>
        <taxon>Philodinidae</taxon>
        <taxon>Rotaria</taxon>
    </lineage>
</organism>
<reference evidence="1" key="1">
    <citation type="submission" date="2021-02" db="EMBL/GenBank/DDBJ databases">
        <authorList>
            <person name="Nowell W R."/>
        </authorList>
    </citation>
    <scope>NUCLEOTIDE SEQUENCE</scope>
</reference>
<accession>A0A820PHE9</accession>
<name>A0A820PHE9_9BILA</name>
<sequence>ASKYQSQRVIGSDVIEHRITLNDNSGKMDIYIELNWQGHYNEPMYTVRMPLKDSTKDLHLFYNPKRGVWREE</sequence>
<feature type="non-terminal residue" evidence="1">
    <location>
        <position position="1"/>
    </location>
</feature>
<dbReference type="EMBL" id="CAJOBF010025980">
    <property type="protein sequence ID" value="CAF4404837.1"/>
    <property type="molecule type" value="Genomic_DNA"/>
</dbReference>
<dbReference type="Proteomes" id="UP000663842">
    <property type="component" value="Unassembled WGS sequence"/>
</dbReference>
<dbReference type="AlphaFoldDB" id="A0A820PHE9"/>
<gene>
    <name evidence="1" type="ORF">UXM345_LOCUS38323</name>
</gene>
<proteinExistence type="predicted"/>
<comment type="caution">
    <text evidence="1">The sequence shown here is derived from an EMBL/GenBank/DDBJ whole genome shotgun (WGS) entry which is preliminary data.</text>
</comment>